<proteinExistence type="predicted"/>
<name>A0AAW7YX77_9ALTE</name>
<protein>
    <submittedName>
        <fullName evidence="1">Uncharacterized protein</fullName>
    </submittedName>
</protein>
<dbReference type="RefSeq" id="WP_303537717.1">
    <property type="nucleotide sequence ID" value="NZ_JAUOQI010000001.1"/>
</dbReference>
<evidence type="ECO:0000313" key="2">
    <source>
        <dbReference type="Proteomes" id="UP001170717"/>
    </source>
</evidence>
<comment type="caution">
    <text evidence="1">The sequence shown here is derived from an EMBL/GenBank/DDBJ whole genome shotgun (WGS) entry which is preliminary data.</text>
</comment>
<evidence type="ECO:0000313" key="1">
    <source>
        <dbReference type="EMBL" id="MDO6575754.1"/>
    </source>
</evidence>
<dbReference type="AlphaFoldDB" id="A0AAW7YX77"/>
<dbReference type="EMBL" id="JAUOQI010000001">
    <property type="protein sequence ID" value="MDO6575754.1"/>
    <property type="molecule type" value="Genomic_DNA"/>
</dbReference>
<reference evidence="1" key="1">
    <citation type="submission" date="2023-07" db="EMBL/GenBank/DDBJ databases">
        <title>Genome content predicts the carbon catabolic preferences of heterotrophic bacteria.</title>
        <authorList>
            <person name="Gralka M."/>
        </authorList>
    </citation>
    <scope>NUCLEOTIDE SEQUENCE</scope>
    <source>
        <strain evidence="1">F2M12</strain>
    </source>
</reference>
<organism evidence="1 2">
    <name type="scientific">Alteromonas stellipolaris</name>
    <dbReference type="NCBI Taxonomy" id="233316"/>
    <lineage>
        <taxon>Bacteria</taxon>
        <taxon>Pseudomonadati</taxon>
        <taxon>Pseudomonadota</taxon>
        <taxon>Gammaproteobacteria</taxon>
        <taxon>Alteromonadales</taxon>
        <taxon>Alteromonadaceae</taxon>
        <taxon>Alteromonas/Salinimonas group</taxon>
        <taxon>Alteromonas</taxon>
    </lineage>
</organism>
<sequence>MKMVKFAALTLIAIIIALALSYEKIITGILLPQYIDWAHEIERKGLDIGVPLNKKELLLASNIGIEHPENVRIVYVNEVPFPYENFALKAFGEAVGLVGEVNILLTN</sequence>
<accession>A0AAW7YX77</accession>
<gene>
    <name evidence="1" type="ORF">Q4527_00015</name>
</gene>
<dbReference type="Proteomes" id="UP001170717">
    <property type="component" value="Unassembled WGS sequence"/>
</dbReference>